<dbReference type="PANTHER" id="PTHR30485">
    <property type="entry name" value="NI/FE-HYDROGENASE 1 B-TYPE CYTOCHROME SUBUNIT"/>
    <property type="match status" value="1"/>
</dbReference>
<keyword evidence="4 6" id="KW-1133">Transmembrane helix</keyword>
<keyword evidence="5 6" id="KW-0472">Membrane</keyword>
<accession>A0ABY1RXD7</accession>
<comment type="subcellular location">
    <subcellularLocation>
        <location evidence="1">Cell membrane</location>
        <topology evidence="1">Multi-pass membrane protein</topology>
    </subcellularLocation>
</comment>
<keyword evidence="2" id="KW-1003">Cell membrane</keyword>
<evidence type="ECO:0000256" key="5">
    <source>
        <dbReference type="ARBA" id="ARBA00023136"/>
    </source>
</evidence>
<comment type="caution">
    <text evidence="8">The sequence shown here is derived from an EMBL/GenBank/DDBJ whole genome shotgun (WGS) entry which is preliminary data.</text>
</comment>
<evidence type="ECO:0000256" key="4">
    <source>
        <dbReference type="ARBA" id="ARBA00022989"/>
    </source>
</evidence>
<evidence type="ECO:0000256" key="2">
    <source>
        <dbReference type="ARBA" id="ARBA00022475"/>
    </source>
</evidence>
<dbReference type="PANTHER" id="PTHR30485:SF2">
    <property type="entry name" value="BLL0597 PROTEIN"/>
    <property type="match status" value="1"/>
</dbReference>
<reference evidence="8 9" key="1">
    <citation type="submission" date="2017-05" db="EMBL/GenBank/DDBJ databases">
        <authorList>
            <person name="Varghese N."/>
            <person name="Submissions S."/>
        </authorList>
    </citation>
    <scope>NUCLEOTIDE SEQUENCE [LARGE SCALE GENOMIC DNA]</scope>
    <source>
        <strain evidence="8 9">CGMCC 1.7287</strain>
    </source>
</reference>
<evidence type="ECO:0000313" key="8">
    <source>
        <dbReference type="EMBL" id="SMR71520.1"/>
    </source>
</evidence>
<evidence type="ECO:0000256" key="3">
    <source>
        <dbReference type="ARBA" id="ARBA00022692"/>
    </source>
</evidence>
<feature type="domain" description="Cytochrome b561 bacterial/Ni-hydrogenase" evidence="7">
    <location>
        <begin position="6"/>
        <end position="166"/>
    </location>
</feature>
<sequence length="177" mass="20078">MVTVKVWDPFVRFFHWALVFCFTVAWLSADEWQDLHELAGYTAAILVSCRVIWGFVGPRYARFTQFVHHPAKVLEYLKTMWSGHELRYIGHNPAGGLMVVVLLCSLALLTFTGWLGTDILWGESWVEEVHESVANLLLILVLLHLSGVVLASLRHRESLIKAMLTGRKRGPGHADIE</sequence>
<evidence type="ECO:0000256" key="6">
    <source>
        <dbReference type="SAM" id="Phobius"/>
    </source>
</evidence>
<feature type="transmembrane region" description="Helical" evidence="6">
    <location>
        <begin position="12"/>
        <end position="29"/>
    </location>
</feature>
<organism evidence="8 9">
    <name type="scientific">Marinobacterium sediminicola</name>
    <dbReference type="NCBI Taxonomy" id="518898"/>
    <lineage>
        <taxon>Bacteria</taxon>
        <taxon>Pseudomonadati</taxon>
        <taxon>Pseudomonadota</taxon>
        <taxon>Gammaproteobacteria</taxon>
        <taxon>Oceanospirillales</taxon>
        <taxon>Oceanospirillaceae</taxon>
        <taxon>Marinobacterium</taxon>
    </lineage>
</organism>
<feature type="transmembrane region" description="Helical" evidence="6">
    <location>
        <begin position="35"/>
        <end position="56"/>
    </location>
</feature>
<evidence type="ECO:0000313" key="9">
    <source>
        <dbReference type="Proteomes" id="UP001159257"/>
    </source>
</evidence>
<dbReference type="Proteomes" id="UP001159257">
    <property type="component" value="Unassembled WGS sequence"/>
</dbReference>
<dbReference type="RefSeq" id="WP_239039411.1">
    <property type="nucleotide sequence ID" value="NZ_BAAAEY010000001.1"/>
</dbReference>
<evidence type="ECO:0000259" key="7">
    <source>
        <dbReference type="Pfam" id="PF01292"/>
    </source>
</evidence>
<dbReference type="InterPro" id="IPR016174">
    <property type="entry name" value="Di-haem_cyt_TM"/>
</dbReference>
<evidence type="ECO:0000256" key="1">
    <source>
        <dbReference type="ARBA" id="ARBA00004651"/>
    </source>
</evidence>
<gene>
    <name evidence="8" type="ORF">SAMN04487964_102171</name>
</gene>
<protein>
    <submittedName>
        <fullName evidence="8">Cytochrome b</fullName>
    </submittedName>
</protein>
<proteinExistence type="predicted"/>
<keyword evidence="3 6" id="KW-0812">Transmembrane</keyword>
<name>A0ABY1RXD7_9GAMM</name>
<dbReference type="InterPro" id="IPR051542">
    <property type="entry name" value="Hydrogenase_cytochrome"/>
</dbReference>
<dbReference type="Pfam" id="PF01292">
    <property type="entry name" value="Ni_hydr_CYTB"/>
    <property type="match status" value="1"/>
</dbReference>
<dbReference type="EMBL" id="FXWV01000002">
    <property type="protein sequence ID" value="SMR71520.1"/>
    <property type="molecule type" value="Genomic_DNA"/>
</dbReference>
<feature type="transmembrane region" description="Helical" evidence="6">
    <location>
        <begin position="94"/>
        <end position="114"/>
    </location>
</feature>
<dbReference type="SUPFAM" id="SSF81342">
    <property type="entry name" value="Transmembrane di-heme cytochromes"/>
    <property type="match status" value="1"/>
</dbReference>
<keyword evidence="9" id="KW-1185">Reference proteome</keyword>
<feature type="transmembrane region" description="Helical" evidence="6">
    <location>
        <begin position="134"/>
        <end position="153"/>
    </location>
</feature>
<dbReference type="InterPro" id="IPR011577">
    <property type="entry name" value="Cyt_b561_bac/Ni-Hgenase"/>
</dbReference>
<dbReference type="Gene3D" id="1.20.950.20">
    <property type="entry name" value="Transmembrane di-heme cytochromes, Chain C"/>
    <property type="match status" value="1"/>
</dbReference>